<evidence type="ECO:0000313" key="2">
    <source>
        <dbReference type="Proteomes" id="UP000193719"/>
    </source>
</evidence>
<sequence>MSATPIFDNYNEISSLIKLIVPTINNNTDFTPKKVEEIMKGHVSYYGLNPPDTIVNYNGKCIQGINKYKIFEIPMKGFQLQYYQNLTKNVKNLNSMEWELI</sequence>
<name>A0A1Y1UJ75_9FUNG</name>
<accession>A0A1Y1UJ75</accession>
<protein>
    <submittedName>
        <fullName evidence="1">Uncharacterized protein</fullName>
    </submittedName>
</protein>
<proteinExistence type="predicted"/>
<gene>
    <name evidence="1" type="ORF">BCR36DRAFT_313561</name>
</gene>
<reference evidence="1 2" key="2">
    <citation type="submission" date="2016-08" db="EMBL/GenBank/DDBJ databases">
        <title>Pervasive Adenine N6-methylation of Active Genes in Fungi.</title>
        <authorList>
            <consortium name="DOE Joint Genome Institute"/>
            <person name="Mondo S.J."/>
            <person name="Dannebaum R.O."/>
            <person name="Kuo R.C."/>
            <person name="Labutti K."/>
            <person name="Haridas S."/>
            <person name="Kuo A."/>
            <person name="Salamov A."/>
            <person name="Ahrendt S.R."/>
            <person name="Lipzen A."/>
            <person name="Sullivan W."/>
            <person name="Andreopoulos W.B."/>
            <person name="Clum A."/>
            <person name="Lindquist E."/>
            <person name="Daum C."/>
            <person name="Ramamoorthy G.K."/>
            <person name="Gryganskyi A."/>
            <person name="Culley D."/>
            <person name="Magnuson J.K."/>
            <person name="James T.Y."/>
            <person name="O'Malley M.A."/>
            <person name="Stajich J.E."/>
            <person name="Spatafora J.W."/>
            <person name="Visel A."/>
            <person name="Grigoriev I.V."/>
        </authorList>
    </citation>
    <scope>NUCLEOTIDE SEQUENCE [LARGE SCALE GENOMIC DNA]</scope>
    <source>
        <strain evidence="2">finn</strain>
    </source>
</reference>
<dbReference type="Proteomes" id="UP000193719">
    <property type="component" value="Unassembled WGS sequence"/>
</dbReference>
<evidence type="ECO:0000313" key="1">
    <source>
        <dbReference type="EMBL" id="ORX38101.1"/>
    </source>
</evidence>
<reference evidence="1 2" key="1">
    <citation type="submission" date="2016-08" db="EMBL/GenBank/DDBJ databases">
        <title>Genomes of anaerobic fungi encode conserved fungal cellulosomes for biomass hydrolysis.</title>
        <authorList>
            <consortium name="DOE Joint Genome Institute"/>
            <person name="Haitjema C.H."/>
            <person name="Gilmore S.P."/>
            <person name="Henske J.K."/>
            <person name="Solomon K.V."/>
            <person name="De Groot R."/>
            <person name="Kuo A."/>
            <person name="Mondo S.J."/>
            <person name="Salamov A.A."/>
            <person name="Labutti K."/>
            <person name="Zhao Z."/>
            <person name="Chiniquy J."/>
            <person name="Barry K."/>
            <person name="Brewer H.M."/>
            <person name="Purvine S.O."/>
            <person name="Wright A.T."/>
            <person name="Boxma B."/>
            <person name="Van Alen T."/>
            <person name="Hackstein J.H."/>
            <person name="Baker S.E."/>
            <person name="Grigoriev I.V."/>
            <person name="O'Malley M.A."/>
        </authorList>
    </citation>
    <scope>NUCLEOTIDE SEQUENCE [LARGE SCALE GENOMIC DNA]</scope>
    <source>
        <strain evidence="2">finn</strain>
    </source>
</reference>
<keyword evidence="2" id="KW-1185">Reference proteome</keyword>
<dbReference type="EMBL" id="MCFH01000130">
    <property type="protein sequence ID" value="ORX38101.1"/>
    <property type="molecule type" value="Genomic_DNA"/>
</dbReference>
<dbReference type="AlphaFoldDB" id="A0A1Y1UJ75"/>
<organism evidence="1 2">
    <name type="scientific">Piromyces finnis</name>
    <dbReference type="NCBI Taxonomy" id="1754191"/>
    <lineage>
        <taxon>Eukaryota</taxon>
        <taxon>Fungi</taxon>
        <taxon>Fungi incertae sedis</taxon>
        <taxon>Chytridiomycota</taxon>
        <taxon>Chytridiomycota incertae sedis</taxon>
        <taxon>Neocallimastigomycetes</taxon>
        <taxon>Neocallimastigales</taxon>
        <taxon>Neocallimastigaceae</taxon>
        <taxon>Piromyces</taxon>
    </lineage>
</organism>
<comment type="caution">
    <text evidence="1">The sequence shown here is derived from an EMBL/GenBank/DDBJ whole genome shotgun (WGS) entry which is preliminary data.</text>
</comment>